<feature type="non-terminal residue" evidence="1">
    <location>
        <position position="54"/>
    </location>
</feature>
<evidence type="ECO:0000313" key="1">
    <source>
        <dbReference type="EMBL" id="SVC84688.1"/>
    </source>
</evidence>
<sequence length="54" mass="5511">MRSPLSVTLKALTSEGDSESSPCSLNGLLDSAGEAGVDLVIIVLALPFCLPILP</sequence>
<organism evidence="1">
    <name type="scientific">marine metagenome</name>
    <dbReference type="NCBI Taxonomy" id="408172"/>
    <lineage>
        <taxon>unclassified sequences</taxon>
        <taxon>metagenomes</taxon>
        <taxon>ecological metagenomes</taxon>
    </lineage>
</organism>
<dbReference type="EMBL" id="UINC01114404">
    <property type="protein sequence ID" value="SVC84688.1"/>
    <property type="molecule type" value="Genomic_DNA"/>
</dbReference>
<dbReference type="Pfam" id="PF06055">
    <property type="entry name" value="ExoD"/>
    <property type="match status" value="1"/>
</dbReference>
<name>A0A382QI94_9ZZZZ</name>
<accession>A0A382QI94</accession>
<gene>
    <name evidence="1" type="ORF">METZ01_LOCUS337542</name>
</gene>
<proteinExistence type="predicted"/>
<protein>
    <submittedName>
        <fullName evidence="1">Uncharacterized protein</fullName>
    </submittedName>
</protein>
<dbReference type="InterPro" id="IPR010331">
    <property type="entry name" value="ExoD"/>
</dbReference>
<dbReference type="AlphaFoldDB" id="A0A382QI94"/>
<reference evidence="1" key="1">
    <citation type="submission" date="2018-05" db="EMBL/GenBank/DDBJ databases">
        <authorList>
            <person name="Lanie J.A."/>
            <person name="Ng W.-L."/>
            <person name="Kazmierczak K.M."/>
            <person name="Andrzejewski T.M."/>
            <person name="Davidsen T.M."/>
            <person name="Wayne K.J."/>
            <person name="Tettelin H."/>
            <person name="Glass J.I."/>
            <person name="Rusch D."/>
            <person name="Podicherti R."/>
            <person name="Tsui H.-C.T."/>
            <person name="Winkler M.E."/>
        </authorList>
    </citation>
    <scope>NUCLEOTIDE SEQUENCE</scope>
</reference>